<evidence type="ECO:0000313" key="3">
    <source>
        <dbReference type="EMBL" id="SNZ02837.1"/>
    </source>
</evidence>
<dbReference type="InterPro" id="IPR003115">
    <property type="entry name" value="ParB_N"/>
</dbReference>
<dbReference type="GO" id="GO:0005694">
    <property type="term" value="C:chromosome"/>
    <property type="evidence" value="ECO:0007669"/>
    <property type="project" value="TreeGrafter"/>
</dbReference>
<dbReference type="Gene3D" id="3.90.1530.30">
    <property type="match status" value="1"/>
</dbReference>
<dbReference type="InterPro" id="IPR050336">
    <property type="entry name" value="Chromosome_partition/occlusion"/>
</dbReference>
<sequence>MDTGIFDDIFETPKVKKIKEAVQTIKEVKPQEIEISKIKNPRFHDRSYVSPERIVSLAENIKEYGLAQPIVVRKLPDGSYERIIGYIRIKAFEYLKKDKIPAIVLDVDEETALALMISENAQREDLNDYDKLMSHLDYLSFILKKDRQEVIKLARKVFNYISGNIKELSSEERKEAQIIEKTLHRLSGTNLRTFIERLKMLNVVPQIKEAIRKYGWSYSLAIEVNKLREYPDKMDSLIKKIVNENLSKKEVERLVKEMLGEEAEKRVKNPFKEAFKDINRKVSSVYRKLPEPEKKKIEREIEKKLSEIYRLLEKYD</sequence>
<evidence type="ECO:0000256" key="1">
    <source>
        <dbReference type="ARBA" id="ARBA00006295"/>
    </source>
</evidence>
<keyword evidence="4" id="KW-1185">Reference proteome</keyword>
<dbReference type="SMART" id="SM00470">
    <property type="entry name" value="ParB"/>
    <property type="match status" value="1"/>
</dbReference>
<dbReference type="InterPro" id="IPR004437">
    <property type="entry name" value="ParB/RepB/Spo0J"/>
</dbReference>
<gene>
    <name evidence="3" type="ORF">SAMN06265182_0223</name>
</gene>
<dbReference type="SUPFAM" id="SSF109709">
    <property type="entry name" value="KorB DNA-binding domain-like"/>
    <property type="match status" value="1"/>
</dbReference>
<dbReference type="SUPFAM" id="SSF110849">
    <property type="entry name" value="ParB/Sulfiredoxin"/>
    <property type="match status" value="1"/>
</dbReference>
<dbReference type="GO" id="GO:0007059">
    <property type="term" value="P:chromosome segregation"/>
    <property type="evidence" value="ECO:0007669"/>
    <property type="project" value="TreeGrafter"/>
</dbReference>
<accession>A0A285N223</accession>
<dbReference type="EMBL" id="OBEI01000001">
    <property type="protein sequence ID" value="SNZ02837.1"/>
    <property type="molecule type" value="Genomic_DNA"/>
</dbReference>
<dbReference type="RefSeq" id="WP_180753918.1">
    <property type="nucleotide sequence ID" value="NZ_OBEI01000001.1"/>
</dbReference>
<dbReference type="Pfam" id="PF02195">
    <property type="entry name" value="ParB_N"/>
    <property type="match status" value="1"/>
</dbReference>
<comment type="similarity">
    <text evidence="1">Belongs to the ParB family.</text>
</comment>
<dbReference type="Proteomes" id="UP000219036">
    <property type="component" value="Unassembled WGS sequence"/>
</dbReference>
<name>A0A285N223_9AQUI</name>
<dbReference type="AlphaFoldDB" id="A0A285N223"/>
<dbReference type="GO" id="GO:0003677">
    <property type="term" value="F:DNA binding"/>
    <property type="evidence" value="ECO:0007669"/>
    <property type="project" value="InterPro"/>
</dbReference>
<organism evidence="3 4">
    <name type="scientific">Persephonella hydrogeniphila</name>
    <dbReference type="NCBI Taxonomy" id="198703"/>
    <lineage>
        <taxon>Bacteria</taxon>
        <taxon>Pseudomonadati</taxon>
        <taxon>Aquificota</taxon>
        <taxon>Aquificia</taxon>
        <taxon>Aquificales</taxon>
        <taxon>Hydrogenothermaceae</taxon>
        <taxon>Persephonella</taxon>
    </lineage>
</organism>
<dbReference type="InterPro" id="IPR036086">
    <property type="entry name" value="ParB/Sulfiredoxin_sf"/>
</dbReference>
<reference evidence="4" key="1">
    <citation type="submission" date="2017-09" db="EMBL/GenBank/DDBJ databases">
        <authorList>
            <person name="Varghese N."/>
            <person name="Submissions S."/>
        </authorList>
    </citation>
    <scope>NUCLEOTIDE SEQUENCE [LARGE SCALE GENOMIC DNA]</scope>
    <source>
        <strain evidence="4">DSM 15103</strain>
    </source>
</reference>
<evidence type="ECO:0000259" key="2">
    <source>
        <dbReference type="SMART" id="SM00470"/>
    </source>
</evidence>
<protein>
    <submittedName>
        <fullName evidence="3">ParB family protein</fullName>
    </submittedName>
</protein>
<dbReference type="PANTHER" id="PTHR33375">
    <property type="entry name" value="CHROMOSOME-PARTITIONING PROTEIN PARB-RELATED"/>
    <property type="match status" value="1"/>
</dbReference>
<dbReference type="NCBIfam" id="TIGR00180">
    <property type="entry name" value="parB_part"/>
    <property type="match status" value="1"/>
</dbReference>
<dbReference type="PANTHER" id="PTHR33375:SF1">
    <property type="entry name" value="CHROMOSOME-PARTITIONING PROTEIN PARB-RELATED"/>
    <property type="match status" value="1"/>
</dbReference>
<evidence type="ECO:0000313" key="4">
    <source>
        <dbReference type="Proteomes" id="UP000219036"/>
    </source>
</evidence>
<dbReference type="Gene3D" id="1.10.10.2830">
    <property type="match status" value="1"/>
</dbReference>
<proteinExistence type="inferred from homology"/>
<feature type="domain" description="ParB-like N-terminal" evidence="2">
    <location>
        <begin position="31"/>
        <end position="121"/>
    </location>
</feature>